<evidence type="ECO:0000256" key="4">
    <source>
        <dbReference type="ARBA" id="ARBA00023136"/>
    </source>
</evidence>
<evidence type="ECO:0000256" key="7">
    <source>
        <dbReference type="SAM" id="MobiDB-lite"/>
    </source>
</evidence>
<keyword evidence="2" id="KW-0812">Transmembrane</keyword>
<evidence type="ECO:0000313" key="12">
    <source>
        <dbReference type="Proteomes" id="UP000005737"/>
    </source>
</evidence>
<evidence type="ECO:0000256" key="3">
    <source>
        <dbReference type="ARBA" id="ARBA00022729"/>
    </source>
</evidence>
<evidence type="ECO:0000259" key="8">
    <source>
        <dbReference type="Pfam" id="PF00263"/>
    </source>
</evidence>
<feature type="domain" description="Type II/III secretion system secretin-like" evidence="8">
    <location>
        <begin position="361"/>
        <end position="522"/>
    </location>
</feature>
<dbReference type="InterPro" id="IPR004846">
    <property type="entry name" value="T2SS/T3SS_dom"/>
</dbReference>
<dbReference type="PRINTS" id="PR01032">
    <property type="entry name" value="PHAGEIV"/>
</dbReference>
<dbReference type="PRINTS" id="PR00811">
    <property type="entry name" value="BCTERIALGSPD"/>
</dbReference>
<evidence type="ECO:0000256" key="2">
    <source>
        <dbReference type="ARBA" id="ARBA00022692"/>
    </source>
</evidence>
<dbReference type="AlphaFoldDB" id="H2CHM6"/>
<dbReference type="InterPro" id="IPR001775">
    <property type="entry name" value="GspD/PilQ"/>
</dbReference>
<dbReference type="STRING" id="183.GCA_002009735_01804"/>
<evidence type="ECO:0000313" key="11">
    <source>
        <dbReference type="EMBL" id="EHQ05871.1"/>
    </source>
</evidence>
<feature type="domain" description="NolW-like" evidence="9">
    <location>
        <begin position="205"/>
        <end position="281"/>
    </location>
</feature>
<proteinExistence type="inferred from homology"/>
<keyword evidence="3" id="KW-0732">Signal</keyword>
<dbReference type="Pfam" id="PF00263">
    <property type="entry name" value="Secretin"/>
    <property type="match status" value="1"/>
</dbReference>
<reference evidence="11 12" key="1">
    <citation type="submission" date="2011-10" db="EMBL/GenBank/DDBJ databases">
        <title>The Improved High-Quality Draft genome of Leptonema illini DSM 21528.</title>
        <authorList>
            <consortium name="US DOE Joint Genome Institute (JGI-PGF)"/>
            <person name="Lucas S."/>
            <person name="Copeland A."/>
            <person name="Lapidus A."/>
            <person name="Glavina del Rio T."/>
            <person name="Dalin E."/>
            <person name="Tice H."/>
            <person name="Bruce D."/>
            <person name="Goodwin L."/>
            <person name="Pitluck S."/>
            <person name="Peters L."/>
            <person name="Mikhailova N."/>
            <person name="Held B."/>
            <person name="Kyrpides N."/>
            <person name="Mavromatis K."/>
            <person name="Ivanova N."/>
            <person name="Markowitz V."/>
            <person name="Cheng J.-F."/>
            <person name="Hugenholtz P."/>
            <person name="Woyke T."/>
            <person name="Wu D."/>
            <person name="Gronow S."/>
            <person name="Wellnitz S."/>
            <person name="Brambilla E.-M."/>
            <person name="Klenk H.-P."/>
            <person name="Eisen J.A."/>
        </authorList>
    </citation>
    <scope>NUCLEOTIDE SEQUENCE [LARGE SCALE GENOMIC DNA]</scope>
    <source>
        <strain evidence="11 12">DSM 21528</strain>
    </source>
</reference>
<evidence type="ECO:0000256" key="5">
    <source>
        <dbReference type="RuleBase" id="RU004003"/>
    </source>
</evidence>
<dbReference type="Gene3D" id="3.30.1370.120">
    <property type="match status" value="2"/>
</dbReference>
<accession>H2CHM6</accession>
<keyword evidence="6" id="KW-0813">Transport</keyword>
<comment type="subcellular location">
    <subcellularLocation>
        <location evidence="6">Cell outer membrane</location>
    </subcellularLocation>
    <subcellularLocation>
        <location evidence="1">Membrane</location>
    </subcellularLocation>
</comment>
<keyword evidence="4" id="KW-0472">Membrane</keyword>
<organism evidence="11 12">
    <name type="scientific">Leptonema illini DSM 21528</name>
    <dbReference type="NCBI Taxonomy" id="929563"/>
    <lineage>
        <taxon>Bacteria</taxon>
        <taxon>Pseudomonadati</taxon>
        <taxon>Spirochaetota</taxon>
        <taxon>Spirochaetia</taxon>
        <taxon>Leptospirales</taxon>
        <taxon>Leptospiraceae</taxon>
        <taxon>Leptonema</taxon>
    </lineage>
</organism>
<dbReference type="Pfam" id="PF21305">
    <property type="entry name" value="type_II_gspD_N0"/>
    <property type="match status" value="1"/>
</dbReference>
<feature type="domain" description="GspD-like N0" evidence="10">
    <location>
        <begin position="40"/>
        <end position="108"/>
    </location>
</feature>
<comment type="similarity">
    <text evidence="5">Belongs to the bacterial secretin family.</text>
</comment>
<name>H2CHM6_9LEPT</name>
<dbReference type="InterPro" id="IPR038591">
    <property type="entry name" value="NolW-like_sf"/>
</dbReference>
<dbReference type="PANTHER" id="PTHR30332:SF24">
    <property type="entry name" value="SECRETIN GSPD-RELATED"/>
    <property type="match status" value="1"/>
</dbReference>
<dbReference type="InterPro" id="IPR049371">
    <property type="entry name" value="GspD-like_N0"/>
</dbReference>
<dbReference type="PANTHER" id="PTHR30332">
    <property type="entry name" value="PROBABLE GENERAL SECRETION PATHWAY PROTEIN D"/>
    <property type="match status" value="1"/>
</dbReference>
<dbReference type="GO" id="GO:0015627">
    <property type="term" value="C:type II protein secretion system complex"/>
    <property type="evidence" value="ECO:0007669"/>
    <property type="project" value="TreeGrafter"/>
</dbReference>
<dbReference type="GO" id="GO:0009279">
    <property type="term" value="C:cell outer membrane"/>
    <property type="evidence" value="ECO:0007669"/>
    <property type="project" value="UniProtKB-SubCell"/>
</dbReference>
<dbReference type="RefSeq" id="WP_002770889.1">
    <property type="nucleotide sequence ID" value="NZ_JH597773.1"/>
</dbReference>
<dbReference type="HOGENOM" id="CLU_006756_1_1_12"/>
<dbReference type="Pfam" id="PF03958">
    <property type="entry name" value="Secretin_N"/>
    <property type="match status" value="1"/>
</dbReference>
<dbReference type="EMBL" id="JH597773">
    <property type="protein sequence ID" value="EHQ05871.1"/>
    <property type="molecule type" value="Genomic_DNA"/>
</dbReference>
<gene>
    <name evidence="11" type="ORF">Lepil_1177</name>
</gene>
<sequence>MRPLPAVKSRALVLILLLISTAILSQEPPRRIPDGMFLPNFRDVEIADFLKTMAQVTRRNILVDDSIKGKITVVAYKPIPVSEALAFMKRVLEVRGFAVIEEGGLIKISKTTEAVSQSETKSALDEKDADIITSVYRVPEYASVNEILAFFQKIGGKDVVVEPFRSSNTIVLSGYAPRIKRMIELAGEVLPPEKEKKSAGATEGVHIYQVMNLQAESLASVLVKLDAPVLDGDAKDGKPPQAGKIRAVAHKESNTIIITAGREEWTEIRRIVEQLDRERKQILLEVLIAEVSGKDTKDFGIDWRVTSTTAGHSQFNSGLAVEGSMLDSNGNITGNNTLSGFSVGFLKKGGDLLGIFNANIANQNFNVLSAPQILTLDNQEAEINVGQDVPVKTQERTSGGGTSESTVNSFEYRPSGIKLKFTPNINSNGNIVLELFSEVTNIEGGSSSTVNPTFNKRNIKTFITVDNGQTVVIGGLVSTERLQAVKKIPLLGDIPLLGFIFRRTTFETKRTNLMVFLTPIILNDRETADGLTRMKRSQQIDMGRILQEDIRLWPQKRVPLLREENGKKEQDHEIYIFDPENRPAREEKKPADEKPKLEELKKDETPGMNIEKETRESYYRKKK</sequence>
<protein>
    <submittedName>
        <fullName evidence="11">General secretion pathway protein D</fullName>
    </submittedName>
</protein>
<dbReference type="InterPro" id="IPR050810">
    <property type="entry name" value="Bact_Secretion_Sys_Channel"/>
</dbReference>
<evidence type="ECO:0000259" key="10">
    <source>
        <dbReference type="Pfam" id="PF21305"/>
    </source>
</evidence>
<evidence type="ECO:0000256" key="1">
    <source>
        <dbReference type="ARBA" id="ARBA00004370"/>
    </source>
</evidence>
<evidence type="ECO:0000256" key="6">
    <source>
        <dbReference type="RuleBase" id="RU004004"/>
    </source>
</evidence>
<dbReference type="GO" id="GO:0009306">
    <property type="term" value="P:protein secretion"/>
    <property type="evidence" value="ECO:0007669"/>
    <property type="project" value="InterPro"/>
</dbReference>
<evidence type="ECO:0000259" key="9">
    <source>
        <dbReference type="Pfam" id="PF03958"/>
    </source>
</evidence>
<keyword evidence="12" id="KW-1185">Reference proteome</keyword>
<dbReference type="InterPro" id="IPR005644">
    <property type="entry name" value="NolW-like"/>
</dbReference>
<feature type="region of interest" description="Disordered" evidence="7">
    <location>
        <begin position="571"/>
        <end position="623"/>
    </location>
</feature>
<dbReference type="Proteomes" id="UP000005737">
    <property type="component" value="Unassembled WGS sequence"/>
</dbReference>